<gene>
    <name evidence="1" type="ORF">Patl1_21900</name>
</gene>
<accession>A0ACC1BKD6</accession>
<sequence>MKKMQMLQQIVALVLFSMVASSVGQRYDYGTVKLVLQWPIAYCNVRGICCKSPVPHAFKIHGLWHFKGSEIRTNCIPCHPLRPHHLTKNLNTRLRQAWPSLNLNGKDFQFWSHEWEKHGSCHHVGDPANYFQTALNLYSRYADVLPIISGSLSDEHKGYTPQEIVGIITKVTQRIPELRCSIDKYGRNQLYEIVLCFYPDKKHNIKDCRKNKFSQCHPSNIMFPSAQSFYSHNGQEVDTVRNQPQKSKNDEL</sequence>
<organism evidence="1 2">
    <name type="scientific">Pistacia atlantica</name>
    <dbReference type="NCBI Taxonomy" id="434234"/>
    <lineage>
        <taxon>Eukaryota</taxon>
        <taxon>Viridiplantae</taxon>
        <taxon>Streptophyta</taxon>
        <taxon>Embryophyta</taxon>
        <taxon>Tracheophyta</taxon>
        <taxon>Spermatophyta</taxon>
        <taxon>Magnoliopsida</taxon>
        <taxon>eudicotyledons</taxon>
        <taxon>Gunneridae</taxon>
        <taxon>Pentapetalae</taxon>
        <taxon>rosids</taxon>
        <taxon>malvids</taxon>
        <taxon>Sapindales</taxon>
        <taxon>Anacardiaceae</taxon>
        <taxon>Pistacia</taxon>
    </lineage>
</organism>
<comment type="caution">
    <text evidence="1">The sequence shown here is derived from an EMBL/GenBank/DDBJ whole genome shotgun (WGS) entry which is preliminary data.</text>
</comment>
<name>A0ACC1BKD6_9ROSI</name>
<keyword evidence="2" id="KW-1185">Reference proteome</keyword>
<evidence type="ECO:0000313" key="1">
    <source>
        <dbReference type="EMBL" id="KAJ0099418.1"/>
    </source>
</evidence>
<reference evidence="2" key="1">
    <citation type="journal article" date="2023" name="G3 (Bethesda)">
        <title>Genome assembly and association tests identify interacting loci associated with vigor, precocity, and sex in interspecific pistachio rootstocks.</title>
        <authorList>
            <person name="Palmer W."/>
            <person name="Jacygrad E."/>
            <person name="Sagayaradj S."/>
            <person name="Cavanaugh K."/>
            <person name="Han R."/>
            <person name="Bertier L."/>
            <person name="Beede B."/>
            <person name="Kafkas S."/>
            <person name="Golino D."/>
            <person name="Preece J."/>
            <person name="Michelmore R."/>
        </authorList>
    </citation>
    <scope>NUCLEOTIDE SEQUENCE [LARGE SCALE GENOMIC DNA]</scope>
</reference>
<dbReference type="Proteomes" id="UP001164250">
    <property type="component" value="Chromosome 4"/>
</dbReference>
<protein>
    <submittedName>
        <fullName evidence="1">Uncharacterized protein</fullName>
    </submittedName>
</protein>
<dbReference type="EMBL" id="CM047900">
    <property type="protein sequence ID" value="KAJ0099418.1"/>
    <property type="molecule type" value="Genomic_DNA"/>
</dbReference>
<proteinExistence type="predicted"/>
<evidence type="ECO:0000313" key="2">
    <source>
        <dbReference type="Proteomes" id="UP001164250"/>
    </source>
</evidence>